<organism evidence="1 2">
    <name type="scientific">Granulosicoccus antarcticus IMCC3135</name>
    <dbReference type="NCBI Taxonomy" id="1192854"/>
    <lineage>
        <taxon>Bacteria</taxon>
        <taxon>Pseudomonadati</taxon>
        <taxon>Pseudomonadota</taxon>
        <taxon>Gammaproteobacteria</taxon>
        <taxon>Chromatiales</taxon>
        <taxon>Granulosicoccaceae</taxon>
        <taxon>Granulosicoccus</taxon>
    </lineage>
</organism>
<evidence type="ECO:0000313" key="1">
    <source>
        <dbReference type="EMBL" id="ASJ71943.1"/>
    </source>
</evidence>
<dbReference type="OrthoDB" id="6258586at2"/>
<protein>
    <submittedName>
        <fullName evidence="1">Uncharacterized protein</fullName>
    </submittedName>
</protein>
<evidence type="ECO:0000313" key="2">
    <source>
        <dbReference type="Proteomes" id="UP000250079"/>
    </source>
</evidence>
<keyword evidence="2" id="KW-1185">Reference proteome</keyword>
<reference evidence="1 2" key="1">
    <citation type="submission" date="2016-12" db="EMBL/GenBank/DDBJ databases">
        <authorList>
            <person name="Song W.-J."/>
            <person name="Kurnit D.M."/>
        </authorList>
    </citation>
    <scope>NUCLEOTIDE SEQUENCE [LARGE SCALE GENOMIC DNA]</scope>
    <source>
        <strain evidence="1 2">IMCC3135</strain>
    </source>
</reference>
<proteinExistence type="predicted"/>
<sequence length="254" mass="27777">MKNLDGSSIRWLVKMMQTLSYPGRASRLTVLVASMLVVSTVVTAADWLGDFPVPVTANLETVSLQMRHNGHLVDMARFESADSVADTLAFYRSLWGEPNAQDESSPPVWLSSEVGGRVYISRLYDGLSQVLDLDNASKDTSSGILSVMTIDSDDGVKQGDYLLSDGELLSLTQTSDRGVGYSTLLMARYMRSPERVAEGYREHFVSRGWKAGMRQDSDSSVLLSFSNDGKRDLSVVITAAPDGGTHAVLNEIER</sequence>
<gene>
    <name evidence="1" type="ORF">IMCC3135_09230</name>
</gene>
<dbReference type="AlphaFoldDB" id="A0A2Z2NLB3"/>
<dbReference type="RefSeq" id="WP_088917314.1">
    <property type="nucleotide sequence ID" value="NZ_CP018632.1"/>
</dbReference>
<dbReference type="EMBL" id="CP018632">
    <property type="protein sequence ID" value="ASJ71943.1"/>
    <property type="molecule type" value="Genomic_DNA"/>
</dbReference>
<accession>A0A2Z2NLB3</accession>
<dbReference type="Proteomes" id="UP000250079">
    <property type="component" value="Chromosome"/>
</dbReference>
<name>A0A2Z2NLB3_9GAMM</name>
<dbReference type="KEGG" id="gai:IMCC3135_09230"/>